<reference evidence="1" key="2">
    <citation type="submission" date="2023-05" db="EMBL/GenBank/DDBJ databases">
        <authorList>
            <consortium name="Lawrence Berkeley National Laboratory"/>
            <person name="Steindorff A."/>
            <person name="Hensen N."/>
            <person name="Bonometti L."/>
            <person name="Westerberg I."/>
            <person name="Brannstrom I.O."/>
            <person name="Guillou S."/>
            <person name="Cros-Aarteil S."/>
            <person name="Calhoun S."/>
            <person name="Haridas S."/>
            <person name="Kuo A."/>
            <person name="Mondo S."/>
            <person name="Pangilinan J."/>
            <person name="Riley R."/>
            <person name="Labutti K."/>
            <person name="Andreopoulos B."/>
            <person name="Lipzen A."/>
            <person name="Chen C."/>
            <person name="Yanf M."/>
            <person name="Daum C."/>
            <person name="Ng V."/>
            <person name="Clum A."/>
            <person name="Ohm R."/>
            <person name="Martin F."/>
            <person name="Silar P."/>
            <person name="Natvig D."/>
            <person name="Lalanne C."/>
            <person name="Gautier V."/>
            <person name="Ament-Velasquez S.L."/>
            <person name="Kruys A."/>
            <person name="Hutchinson M.I."/>
            <person name="Powell A.J."/>
            <person name="Barry K."/>
            <person name="Miller A.N."/>
            <person name="Grigoriev I.V."/>
            <person name="Debuchy R."/>
            <person name="Gladieux P."/>
            <person name="Thoren M.H."/>
            <person name="Johannesson H."/>
        </authorList>
    </citation>
    <scope>NUCLEOTIDE SEQUENCE</scope>
    <source>
        <strain evidence="1">CBS 757.83</strain>
    </source>
</reference>
<evidence type="ECO:0000313" key="2">
    <source>
        <dbReference type="Proteomes" id="UP001305647"/>
    </source>
</evidence>
<accession>A0AAN6SZV4</accession>
<proteinExistence type="predicted"/>
<protein>
    <submittedName>
        <fullName evidence="1">Uncharacterized protein</fullName>
    </submittedName>
</protein>
<dbReference type="EMBL" id="MU863654">
    <property type="protein sequence ID" value="KAK4098937.1"/>
    <property type="molecule type" value="Genomic_DNA"/>
</dbReference>
<evidence type="ECO:0000313" key="1">
    <source>
        <dbReference type="EMBL" id="KAK4098937.1"/>
    </source>
</evidence>
<sequence>MTQVRRLKAMATAECLHIDGLASKIFIFEPTLRISLALWLSGSLALWCSTSLWRSVWYSDFYINHIHHPLPQSPVQSSVQSPVSSPVLSPDVLSISLSIALSTSSSSLSACLRRSGTGPGGFSVEINQNSSPCLPSVQDQPCVHCLQPFLCVTQVSRPTPARDCRVGGK</sequence>
<gene>
    <name evidence="1" type="ORF">N658DRAFT_207561</name>
</gene>
<name>A0AAN6SZV4_9PEZI</name>
<dbReference type="AlphaFoldDB" id="A0AAN6SZV4"/>
<comment type="caution">
    <text evidence="1">The sequence shown here is derived from an EMBL/GenBank/DDBJ whole genome shotgun (WGS) entry which is preliminary data.</text>
</comment>
<organism evidence="1 2">
    <name type="scientific">Parathielavia hyrcaniae</name>
    <dbReference type="NCBI Taxonomy" id="113614"/>
    <lineage>
        <taxon>Eukaryota</taxon>
        <taxon>Fungi</taxon>
        <taxon>Dikarya</taxon>
        <taxon>Ascomycota</taxon>
        <taxon>Pezizomycotina</taxon>
        <taxon>Sordariomycetes</taxon>
        <taxon>Sordariomycetidae</taxon>
        <taxon>Sordariales</taxon>
        <taxon>Chaetomiaceae</taxon>
        <taxon>Parathielavia</taxon>
    </lineage>
</organism>
<reference evidence="1" key="1">
    <citation type="journal article" date="2023" name="Mol. Phylogenet. Evol.">
        <title>Genome-scale phylogeny and comparative genomics of the fungal order Sordariales.</title>
        <authorList>
            <person name="Hensen N."/>
            <person name="Bonometti L."/>
            <person name="Westerberg I."/>
            <person name="Brannstrom I.O."/>
            <person name="Guillou S."/>
            <person name="Cros-Aarteil S."/>
            <person name="Calhoun S."/>
            <person name="Haridas S."/>
            <person name="Kuo A."/>
            <person name="Mondo S."/>
            <person name="Pangilinan J."/>
            <person name="Riley R."/>
            <person name="LaButti K."/>
            <person name="Andreopoulos B."/>
            <person name="Lipzen A."/>
            <person name="Chen C."/>
            <person name="Yan M."/>
            <person name="Daum C."/>
            <person name="Ng V."/>
            <person name="Clum A."/>
            <person name="Steindorff A."/>
            <person name="Ohm R.A."/>
            <person name="Martin F."/>
            <person name="Silar P."/>
            <person name="Natvig D.O."/>
            <person name="Lalanne C."/>
            <person name="Gautier V."/>
            <person name="Ament-Velasquez S.L."/>
            <person name="Kruys A."/>
            <person name="Hutchinson M.I."/>
            <person name="Powell A.J."/>
            <person name="Barry K."/>
            <person name="Miller A.N."/>
            <person name="Grigoriev I.V."/>
            <person name="Debuchy R."/>
            <person name="Gladieux P."/>
            <person name="Hiltunen Thoren M."/>
            <person name="Johannesson H."/>
        </authorList>
    </citation>
    <scope>NUCLEOTIDE SEQUENCE</scope>
    <source>
        <strain evidence="1">CBS 757.83</strain>
    </source>
</reference>
<keyword evidence="2" id="KW-1185">Reference proteome</keyword>
<dbReference type="Proteomes" id="UP001305647">
    <property type="component" value="Unassembled WGS sequence"/>
</dbReference>